<comment type="caution">
    <text evidence="5">The sequence shown here is derived from an EMBL/GenBank/DDBJ whole genome shotgun (WGS) entry which is preliminary data.</text>
</comment>
<dbReference type="NCBIfam" id="TIGR03064">
    <property type="entry name" value="sortase_srtB"/>
    <property type="match status" value="1"/>
</dbReference>
<feature type="coiled-coil region" evidence="3">
    <location>
        <begin position="31"/>
        <end position="58"/>
    </location>
</feature>
<dbReference type="Pfam" id="PF04203">
    <property type="entry name" value="Sortase"/>
    <property type="match status" value="1"/>
</dbReference>
<feature type="transmembrane region" description="Helical" evidence="4">
    <location>
        <begin position="7"/>
        <end position="26"/>
    </location>
</feature>
<dbReference type="SUPFAM" id="SSF63817">
    <property type="entry name" value="Sortase"/>
    <property type="match status" value="1"/>
</dbReference>
<feature type="active site" description="Acyl-thioester intermediate" evidence="2">
    <location>
        <position position="210"/>
    </location>
</feature>
<accession>A0A371IPW4</accession>
<evidence type="ECO:0000256" key="2">
    <source>
        <dbReference type="PIRSR" id="PIRSR605754-1"/>
    </source>
</evidence>
<sequence>MKKLIKIVINIILISILTYSGYNIFIKMKDYKQADKIYSELKDTNKNKKDNLSNLNSDFRFWISVDNTNINYPVVQSTDNYFYLYKDFYKNKLSSGTIFMDYRNKSFEDKNLILYGHNMKNDTMFNNIEKFKDADFFNGDNKIRVIDKDKEYVYEVFSAYITDPSYDYLVTKFDNNENFNSYINHIREKSLNTSNLNVNSSDKIITLSTCSYEFDNARTVVHAKLIEII</sequence>
<feature type="active site" description="Proton donor/acceptor" evidence="2">
    <location>
        <position position="117"/>
    </location>
</feature>
<dbReference type="Proteomes" id="UP000243494">
    <property type="component" value="Unassembled WGS sequence"/>
</dbReference>
<keyword evidence="4" id="KW-0812">Transmembrane</keyword>
<keyword evidence="4" id="KW-1133">Transmembrane helix</keyword>
<evidence type="ECO:0000256" key="1">
    <source>
        <dbReference type="ARBA" id="ARBA00022801"/>
    </source>
</evidence>
<evidence type="ECO:0000313" key="6">
    <source>
        <dbReference type="Proteomes" id="UP000243494"/>
    </source>
</evidence>
<dbReference type="AlphaFoldDB" id="A0A371IPW4"/>
<dbReference type="GO" id="GO:0016787">
    <property type="term" value="F:hydrolase activity"/>
    <property type="evidence" value="ECO:0007669"/>
    <property type="project" value="UniProtKB-KW"/>
</dbReference>
<dbReference type="CDD" id="cd05826">
    <property type="entry name" value="Sortase_B"/>
    <property type="match status" value="1"/>
</dbReference>
<protein>
    <submittedName>
        <fullName evidence="5">SrtB family sortase</fullName>
        <ecNumber evidence="5">3.4.22.71</ecNumber>
    </submittedName>
</protein>
<keyword evidence="1 5" id="KW-0378">Hydrolase</keyword>
<gene>
    <name evidence="5" type="primary">srtB</name>
    <name evidence="5" type="ORF">CHF27_013050</name>
</gene>
<name>A0A371IPW4_9FIRM</name>
<keyword evidence="3" id="KW-0175">Coiled coil</keyword>
<reference evidence="5 6" key="1">
    <citation type="journal article" date="2017" name="Genome Announc.">
        <title>Draft Genome Sequence of Romboutsia maritimum sp. nov. Strain CCRI-22766(T), Isolated from Coastal Estuarine Mud.</title>
        <authorList>
            <person name="Maheux A.F."/>
            <person name="Boudreau D.K."/>
            <person name="Berube E."/>
            <person name="Boissinot M."/>
            <person name="Raymond F."/>
            <person name="Brodeur S."/>
            <person name="Corbeil J."/>
            <person name="Brightwell G."/>
            <person name="Broda D."/>
            <person name="Omar R.F."/>
            <person name="Bergeron M.G."/>
        </authorList>
    </citation>
    <scope>NUCLEOTIDE SEQUENCE [LARGE SCALE GENOMIC DNA]</scope>
    <source>
        <strain evidence="5 6">CCRI-22766</strain>
    </source>
</reference>
<keyword evidence="6" id="KW-1185">Reference proteome</keyword>
<evidence type="ECO:0000313" key="5">
    <source>
        <dbReference type="EMBL" id="RDY22512.1"/>
    </source>
</evidence>
<organism evidence="5 6">
    <name type="scientific">Romboutsia maritimum</name>
    <dbReference type="NCBI Taxonomy" id="2020948"/>
    <lineage>
        <taxon>Bacteria</taxon>
        <taxon>Bacillati</taxon>
        <taxon>Bacillota</taxon>
        <taxon>Clostridia</taxon>
        <taxon>Peptostreptococcales</taxon>
        <taxon>Peptostreptococcaceae</taxon>
        <taxon>Romboutsia</taxon>
    </lineage>
</organism>
<keyword evidence="4" id="KW-0472">Membrane</keyword>
<dbReference type="InterPro" id="IPR005754">
    <property type="entry name" value="Sortase"/>
</dbReference>
<evidence type="ECO:0000256" key="3">
    <source>
        <dbReference type="SAM" id="Coils"/>
    </source>
</evidence>
<evidence type="ECO:0000256" key="4">
    <source>
        <dbReference type="SAM" id="Phobius"/>
    </source>
</evidence>
<dbReference type="EC" id="3.4.22.71" evidence="5"/>
<dbReference type="InterPro" id="IPR023365">
    <property type="entry name" value="Sortase_dom-sf"/>
</dbReference>
<dbReference type="EMBL" id="NOJZ02000045">
    <property type="protein sequence ID" value="RDY22512.1"/>
    <property type="molecule type" value="Genomic_DNA"/>
</dbReference>
<proteinExistence type="predicted"/>
<dbReference type="InterPro" id="IPR009835">
    <property type="entry name" value="SrtB"/>
</dbReference>
<dbReference type="Gene3D" id="2.40.260.10">
    <property type="entry name" value="Sortase"/>
    <property type="match status" value="1"/>
</dbReference>
<dbReference type="OrthoDB" id="9806013at2"/>
<dbReference type="RefSeq" id="WP_095406053.1">
    <property type="nucleotide sequence ID" value="NZ_NOJZ02000045.1"/>
</dbReference>